<dbReference type="GO" id="GO:0005576">
    <property type="term" value="C:extracellular region"/>
    <property type="evidence" value="ECO:0007669"/>
    <property type="project" value="UniProtKB-SubCell"/>
</dbReference>
<dbReference type="InterPro" id="IPR006972">
    <property type="entry name" value="BipB-like_C"/>
</dbReference>
<keyword evidence="4 11" id="KW-0812">Transmembrane</keyword>
<evidence type="ECO:0000256" key="11">
    <source>
        <dbReference type="SAM" id="Phobius"/>
    </source>
</evidence>
<evidence type="ECO:0000256" key="3">
    <source>
        <dbReference type="ARBA" id="ARBA00022525"/>
    </source>
</evidence>
<dbReference type="NCBIfam" id="NF011901">
    <property type="entry name" value="PRK15374.1"/>
    <property type="match status" value="1"/>
</dbReference>
<gene>
    <name evidence="14" type="primary">sipB</name>
    <name evidence="14" type="ORF">NCTC7102_01326</name>
</gene>
<protein>
    <submittedName>
        <fullName evidence="14">Pathogenicity island 1 effector protein</fullName>
    </submittedName>
</protein>
<feature type="domain" description="IpaB/BipB/SctE N-terminal" evidence="13">
    <location>
        <begin position="82"/>
        <end position="234"/>
    </location>
</feature>
<evidence type="ECO:0000313" key="15">
    <source>
        <dbReference type="Proteomes" id="UP000281393"/>
    </source>
</evidence>
<evidence type="ECO:0000256" key="5">
    <source>
        <dbReference type="ARBA" id="ARBA00022870"/>
    </source>
</evidence>
<dbReference type="InterPro" id="IPR003895">
    <property type="entry name" value="T3SS_SctE/BipB"/>
</dbReference>
<dbReference type="Pfam" id="PF16535">
    <property type="entry name" value="T3SSipB"/>
    <property type="match status" value="1"/>
</dbReference>
<evidence type="ECO:0000256" key="2">
    <source>
        <dbReference type="ARBA" id="ARBA00004613"/>
    </source>
</evidence>
<keyword evidence="3" id="KW-0964">Secreted</keyword>
<feature type="domain" description="Translocator protein BipB-like C-terminal" evidence="12">
    <location>
        <begin position="259"/>
        <end position="564"/>
    </location>
</feature>
<evidence type="ECO:0000313" key="14">
    <source>
        <dbReference type="EMBL" id="VDY38877.1"/>
    </source>
</evidence>
<evidence type="ECO:0000259" key="12">
    <source>
        <dbReference type="Pfam" id="PF04888"/>
    </source>
</evidence>
<accession>A0A447JDC8</accession>
<evidence type="ECO:0000259" key="13">
    <source>
        <dbReference type="Pfam" id="PF16535"/>
    </source>
</evidence>
<dbReference type="GO" id="GO:0016020">
    <property type="term" value="C:membrane"/>
    <property type="evidence" value="ECO:0007669"/>
    <property type="project" value="InterPro"/>
</dbReference>
<keyword evidence="5" id="KW-1043">Host membrane</keyword>
<dbReference type="Proteomes" id="UP000281393">
    <property type="component" value="Chromosome"/>
</dbReference>
<dbReference type="Pfam" id="PF04888">
    <property type="entry name" value="SseC"/>
    <property type="match status" value="1"/>
</dbReference>
<evidence type="ECO:0000256" key="6">
    <source>
        <dbReference type="ARBA" id="ARBA00022989"/>
    </source>
</evidence>
<keyword evidence="10" id="KW-0175">Coiled coil</keyword>
<evidence type="ECO:0000256" key="10">
    <source>
        <dbReference type="SAM" id="Coils"/>
    </source>
</evidence>
<organism evidence="14 15">
    <name type="scientific">Salmonella enterica subsp. enterica serovar Daytona</name>
    <dbReference type="NCBI Taxonomy" id="1962639"/>
    <lineage>
        <taxon>Bacteria</taxon>
        <taxon>Pseudomonadati</taxon>
        <taxon>Pseudomonadota</taxon>
        <taxon>Gammaproteobacteria</taxon>
        <taxon>Enterobacterales</taxon>
        <taxon>Enterobacteriaceae</taxon>
        <taxon>Salmonella</taxon>
    </lineage>
</organism>
<evidence type="ECO:0000256" key="1">
    <source>
        <dbReference type="ARBA" id="ARBA00004301"/>
    </source>
</evidence>
<dbReference type="Gene3D" id="1.20.120.330">
    <property type="entry name" value="Nucleotidyltransferases domain 2"/>
    <property type="match status" value="2"/>
</dbReference>
<comment type="similarity">
    <text evidence="9">Belongs to the SctE/SipB/YopB family.</text>
</comment>
<feature type="transmembrane region" description="Helical" evidence="11">
    <location>
        <begin position="320"/>
        <end position="353"/>
    </location>
</feature>
<name>A0A447JDC8_SALET</name>
<comment type="subcellular location">
    <subcellularLocation>
        <location evidence="1">Host membrane</location>
        <topology evidence="1">Multi-pass membrane protein</topology>
    </subcellularLocation>
    <subcellularLocation>
        <location evidence="2">Secreted</location>
    </subcellularLocation>
</comment>
<dbReference type="EMBL" id="LR133909">
    <property type="protein sequence ID" value="VDY38877.1"/>
    <property type="molecule type" value="Genomic_DNA"/>
</dbReference>
<keyword evidence="8 11" id="KW-0472">Membrane</keyword>
<evidence type="ECO:0000256" key="9">
    <source>
        <dbReference type="ARBA" id="ARBA00035640"/>
    </source>
</evidence>
<proteinExistence type="inferred from homology"/>
<dbReference type="GO" id="GO:0033644">
    <property type="term" value="C:host cell membrane"/>
    <property type="evidence" value="ECO:0007669"/>
    <property type="project" value="UniProtKB-SubCell"/>
</dbReference>
<keyword evidence="6 11" id="KW-1133">Transmembrane helix</keyword>
<evidence type="ECO:0000256" key="8">
    <source>
        <dbReference type="ARBA" id="ARBA00023136"/>
    </source>
</evidence>
<dbReference type="AlphaFoldDB" id="A0A447JDC8"/>
<dbReference type="InterPro" id="IPR032391">
    <property type="entry name" value="IpaB/BipB/SctE_N"/>
</dbReference>
<evidence type="ECO:0000256" key="7">
    <source>
        <dbReference type="ARBA" id="ARBA00023026"/>
    </source>
</evidence>
<keyword evidence="7" id="KW-0843">Virulence</keyword>
<feature type="coiled-coil region" evidence="10">
    <location>
        <begin position="181"/>
        <end position="208"/>
    </location>
</feature>
<evidence type="ECO:0000256" key="4">
    <source>
        <dbReference type="ARBA" id="ARBA00022692"/>
    </source>
</evidence>
<reference evidence="14 15" key="1">
    <citation type="submission" date="2018-12" db="EMBL/GenBank/DDBJ databases">
        <authorList>
            <consortium name="Pathogen Informatics"/>
        </authorList>
    </citation>
    <scope>NUCLEOTIDE SEQUENCE [LARGE SCALE GENOMIC DNA]</scope>
    <source>
        <strain evidence="14 15">NCTC7102</strain>
    </source>
</reference>
<dbReference type="PRINTS" id="PR01375">
    <property type="entry name" value="BACINVASINB"/>
</dbReference>
<feature type="transmembrane region" description="Helical" evidence="11">
    <location>
        <begin position="405"/>
        <end position="429"/>
    </location>
</feature>
<sequence>MVNDASSISRSGYTQNPRLAEAAFEGVRKNTDFLKAADKAFKDVVATKAGDLKAGTKSGESAINTVGLKPPTDAAREKLSSEGQLTLLLGKLMTLLGDVSLSQLESRLAVWQAMIESQKEMGIQVSKEFQTALGEAQEATDLYEASIKKTDTAKSVYDAAAKKLTQAQNKLQSLDPADPGYAQAEAAVEQAGKEATEAKEALDKATDATVKASTDAKAKAEKADNILTKFQGTANAASQNQVSQGEQDNLSNVARLTMLMAMFIEIVGKNTEESLQNDLALFNALQEGRQAEMEKKSAEFQEETRKAEETNRIMGCIGKVLGALLTIVSVVAAVFTGGASLALAAVGLAVMVADEIVKAATGVSFIQQALNPIMEHVLKPLMELIGKAITKALEGLGVDKKTAEMAGSIVGAIVAAIAMVAVIVVVAVVGKGAAAKLGNALSKMMGETIKKLVPNVLKQLAQNGSKLFTQGMQRITSGLGNVGSKMGLQTNALSKELVGNTLNKVALGMEVTNTAAQSAGGVAEGVFIKNASEALADFMLARFAMDQIQQWLKQSVEIFGENQKGNGGTAKSHVFCGTAKCGCFAFYSAPESRIKTAKIKGEKYVN</sequence>